<reference evidence="6" key="2">
    <citation type="journal article" date="2021" name="PeerJ">
        <title>Extensive microbial diversity within the chicken gut microbiome revealed by metagenomics and culture.</title>
        <authorList>
            <person name="Gilroy R."/>
            <person name="Ravi A."/>
            <person name="Getino M."/>
            <person name="Pursley I."/>
            <person name="Horton D.L."/>
            <person name="Alikhan N.F."/>
            <person name="Baker D."/>
            <person name="Gharbi K."/>
            <person name="Hall N."/>
            <person name="Watson M."/>
            <person name="Adriaenssens E.M."/>
            <person name="Foster-Nyarko E."/>
            <person name="Jarju S."/>
            <person name="Secka A."/>
            <person name="Antonio M."/>
            <person name="Oren A."/>
            <person name="Chaudhuri R.R."/>
            <person name="La Ragione R."/>
            <person name="Hildebrand F."/>
            <person name="Pallen M.J."/>
        </authorList>
    </citation>
    <scope>NUCLEOTIDE SEQUENCE</scope>
    <source>
        <strain evidence="6">11167</strain>
    </source>
</reference>
<dbReference type="InterPro" id="IPR010982">
    <property type="entry name" value="Lambda_DNA-bd_dom_sf"/>
</dbReference>
<evidence type="ECO:0000256" key="2">
    <source>
        <dbReference type="ARBA" id="ARBA00023015"/>
    </source>
</evidence>
<evidence type="ECO:0000256" key="4">
    <source>
        <dbReference type="ARBA" id="ARBA00023163"/>
    </source>
</evidence>
<evidence type="ECO:0000259" key="5">
    <source>
        <dbReference type="PROSITE" id="PS50932"/>
    </source>
</evidence>
<dbReference type="CDD" id="cd06267">
    <property type="entry name" value="PBP1_LacI_sugar_binding-like"/>
    <property type="match status" value="1"/>
</dbReference>
<name>A0A9D9E8Z3_9SPIR</name>
<dbReference type="CDD" id="cd01392">
    <property type="entry name" value="HTH_LacI"/>
    <property type="match status" value="1"/>
</dbReference>
<dbReference type="Pfam" id="PF13377">
    <property type="entry name" value="Peripla_BP_3"/>
    <property type="match status" value="1"/>
</dbReference>
<protein>
    <submittedName>
        <fullName evidence="6">LacI family DNA-binding transcriptional regulator</fullName>
    </submittedName>
</protein>
<proteinExistence type="predicted"/>
<keyword evidence="2" id="KW-0805">Transcription regulation</keyword>
<dbReference type="InterPro" id="IPR046335">
    <property type="entry name" value="LacI/GalR-like_sensor"/>
</dbReference>
<dbReference type="Gene3D" id="3.40.50.2300">
    <property type="match status" value="2"/>
</dbReference>
<keyword evidence="4" id="KW-0804">Transcription</keyword>
<dbReference type="PROSITE" id="PS00356">
    <property type="entry name" value="HTH_LACI_1"/>
    <property type="match status" value="1"/>
</dbReference>
<feature type="domain" description="HTH lacI-type" evidence="5">
    <location>
        <begin position="1"/>
        <end position="55"/>
    </location>
</feature>
<dbReference type="InterPro" id="IPR028082">
    <property type="entry name" value="Peripla_BP_I"/>
</dbReference>
<dbReference type="AlphaFoldDB" id="A0A9D9E8Z3"/>
<dbReference type="Gene3D" id="1.10.260.40">
    <property type="entry name" value="lambda repressor-like DNA-binding domains"/>
    <property type="match status" value="1"/>
</dbReference>
<dbReference type="GO" id="GO:0003700">
    <property type="term" value="F:DNA-binding transcription factor activity"/>
    <property type="evidence" value="ECO:0007669"/>
    <property type="project" value="TreeGrafter"/>
</dbReference>
<dbReference type="Pfam" id="PF00356">
    <property type="entry name" value="LacI"/>
    <property type="match status" value="1"/>
</dbReference>
<dbReference type="PRINTS" id="PR00036">
    <property type="entry name" value="HTHLACI"/>
</dbReference>
<gene>
    <name evidence="6" type="ORF">IAC42_05530</name>
</gene>
<comment type="caution">
    <text evidence="6">The sequence shown here is derived from an EMBL/GenBank/DDBJ whole genome shotgun (WGS) entry which is preliminary data.</text>
</comment>
<dbReference type="PANTHER" id="PTHR30146:SF148">
    <property type="entry name" value="HTH-TYPE TRANSCRIPTIONAL REPRESSOR PURR-RELATED"/>
    <property type="match status" value="1"/>
</dbReference>
<keyword evidence="1" id="KW-0678">Repressor</keyword>
<dbReference type="Proteomes" id="UP000823633">
    <property type="component" value="Unassembled WGS sequence"/>
</dbReference>
<evidence type="ECO:0000256" key="3">
    <source>
        <dbReference type="ARBA" id="ARBA00023125"/>
    </source>
</evidence>
<dbReference type="PROSITE" id="PS50932">
    <property type="entry name" value="HTH_LACI_2"/>
    <property type="match status" value="1"/>
</dbReference>
<reference evidence="6" key="1">
    <citation type="submission" date="2020-10" db="EMBL/GenBank/DDBJ databases">
        <authorList>
            <person name="Gilroy R."/>
        </authorList>
    </citation>
    <scope>NUCLEOTIDE SEQUENCE</scope>
    <source>
        <strain evidence="6">11167</strain>
    </source>
</reference>
<dbReference type="InterPro" id="IPR000843">
    <property type="entry name" value="HTH_LacI"/>
</dbReference>
<dbReference type="SMART" id="SM00354">
    <property type="entry name" value="HTH_LACI"/>
    <property type="match status" value="1"/>
</dbReference>
<evidence type="ECO:0000256" key="1">
    <source>
        <dbReference type="ARBA" id="ARBA00022491"/>
    </source>
</evidence>
<keyword evidence="3 6" id="KW-0238">DNA-binding</keyword>
<organism evidence="6 7">
    <name type="scientific">Candidatus Aphodenecus pullistercoris</name>
    <dbReference type="NCBI Taxonomy" id="2840669"/>
    <lineage>
        <taxon>Bacteria</taxon>
        <taxon>Pseudomonadati</taxon>
        <taxon>Spirochaetota</taxon>
        <taxon>Spirochaetia</taxon>
        <taxon>Spirochaetales</taxon>
        <taxon>Candidatus Aphodenecus</taxon>
    </lineage>
</organism>
<evidence type="ECO:0000313" key="6">
    <source>
        <dbReference type="EMBL" id="MBO8443203.1"/>
    </source>
</evidence>
<sequence length="329" mass="35605">MTIYDIAAKAGVSASTVSRVINGRSGIGKATRERVEAILKETGFVIDEGARSLVSQKSHMVGILVSDIRNQHHIEGAYMILRRLQEEGYVCLLLNAGESPDEKAECIRILARRKIDALVLVGSAFECPEVEAAIVAHMSSIPVVFQNGSFTLANVHSALAAEDRGTEEAVDHLYEEGRRRIAYVNNADTASNRRKIAGYRRAMARHGLEPLIVPSCREDSGEAGGEATASLLANHPDVDAIIFSIDITAVGACRYILDSGRRIPDDIAVIGTDDSPYARLANPRLTSIDTKLQKLSDICCDMLLGALEGREEDKGKAYVEASLTVRETG</sequence>
<evidence type="ECO:0000313" key="7">
    <source>
        <dbReference type="Proteomes" id="UP000823633"/>
    </source>
</evidence>
<accession>A0A9D9E8Z3</accession>
<dbReference type="EMBL" id="JADIMU010000034">
    <property type="protein sequence ID" value="MBO8443203.1"/>
    <property type="molecule type" value="Genomic_DNA"/>
</dbReference>
<dbReference type="PANTHER" id="PTHR30146">
    <property type="entry name" value="LACI-RELATED TRANSCRIPTIONAL REPRESSOR"/>
    <property type="match status" value="1"/>
</dbReference>
<dbReference type="GO" id="GO:0000976">
    <property type="term" value="F:transcription cis-regulatory region binding"/>
    <property type="evidence" value="ECO:0007669"/>
    <property type="project" value="TreeGrafter"/>
</dbReference>
<dbReference type="SUPFAM" id="SSF53822">
    <property type="entry name" value="Periplasmic binding protein-like I"/>
    <property type="match status" value="1"/>
</dbReference>
<dbReference type="SUPFAM" id="SSF47413">
    <property type="entry name" value="lambda repressor-like DNA-binding domains"/>
    <property type="match status" value="1"/>
</dbReference>